<keyword evidence="3" id="KW-0597">Phosphoprotein</keyword>
<evidence type="ECO:0008006" key="7">
    <source>
        <dbReference type="Google" id="ProtNLM"/>
    </source>
</evidence>
<evidence type="ECO:0000256" key="1">
    <source>
        <dbReference type="ARBA" id="ARBA00004123"/>
    </source>
</evidence>
<dbReference type="Proteomes" id="UP000215335">
    <property type="component" value="Unassembled WGS sequence"/>
</dbReference>
<dbReference type="PANTHER" id="PTHR22607:SF3">
    <property type="entry name" value="CDK2-ASSOCIATED PROTEIN 1, ISOFORM B"/>
    <property type="match status" value="1"/>
</dbReference>
<evidence type="ECO:0000313" key="5">
    <source>
        <dbReference type="EMBL" id="OXU24040.1"/>
    </source>
</evidence>
<dbReference type="AlphaFoldDB" id="A0A232F0G4"/>
<name>A0A232F0G4_9HYME</name>
<protein>
    <recommendedName>
        <fullName evidence="7">Cyclin-dependent kinase 2-associated protein</fullName>
    </recommendedName>
</protein>
<dbReference type="GO" id="GO:0005634">
    <property type="term" value="C:nucleus"/>
    <property type="evidence" value="ECO:0007669"/>
    <property type="project" value="UniProtKB-SubCell"/>
</dbReference>
<keyword evidence="4" id="KW-0539">Nucleus</keyword>
<comment type="caution">
    <text evidence="5">The sequence shown here is derived from an EMBL/GenBank/DDBJ whole genome shotgun (WGS) entry which is preliminary data.</text>
</comment>
<evidence type="ECO:0000256" key="2">
    <source>
        <dbReference type="ARBA" id="ARBA00008485"/>
    </source>
</evidence>
<dbReference type="EMBL" id="NNAY01001420">
    <property type="protein sequence ID" value="OXU24040.1"/>
    <property type="molecule type" value="Genomic_DNA"/>
</dbReference>
<gene>
    <name evidence="5" type="ORF">TSAR_014257</name>
</gene>
<dbReference type="Gene3D" id="6.10.140.1300">
    <property type="match status" value="1"/>
</dbReference>
<dbReference type="OrthoDB" id="9628807at2759"/>
<evidence type="ECO:0000313" key="6">
    <source>
        <dbReference type="Proteomes" id="UP000215335"/>
    </source>
</evidence>
<sequence length="93" mass="10519">METQRKIAEPLLTIPKPKPQFLQQQPQLQTKISNGTGKSKYTELLQVIGEVGQHIRPSYAGHRGSAEKIRQGIIKARALVRECLIETERSSRQ</sequence>
<dbReference type="GO" id="GO:0005737">
    <property type="term" value="C:cytoplasm"/>
    <property type="evidence" value="ECO:0007669"/>
    <property type="project" value="TreeGrafter"/>
</dbReference>
<evidence type="ECO:0000256" key="4">
    <source>
        <dbReference type="ARBA" id="ARBA00023242"/>
    </source>
</evidence>
<dbReference type="InterPro" id="IPR017266">
    <property type="entry name" value="DOC_1/2"/>
</dbReference>
<proteinExistence type="inferred from homology"/>
<dbReference type="STRING" id="543379.A0A232F0G4"/>
<comment type="similarity">
    <text evidence="2">Belongs to the CDK2AP family.</text>
</comment>
<accession>A0A232F0G4</accession>
<keyword evidence="6" id="KW-1185">Reference proteome</keyword>
<dbReference type="PANTHER" id="PTHR22607">
    <property type="entry name" value="DELETED IN ORAL CANCER 1/CDK2-ASSOCIATED PROTEIN 1"/>
    <property type="match status" value="1"/>
</dbReference>
<evidence type="ECO:0000256" key="3">
    <source>
        <dbReference type="ARBA" id="ARBA00022553"/>
    </source>
</evidence>
<dbReference type="Pfam" id="PF09806">
    <property type="entry name" value="CDK2AP"/>
    <property type="match status" value="1"/>
</dbReference>
<comment type="subcellular location">
    <subcellularLocation>
        <location evidence="1">Nucleus</location>
    </subcellularLocation>
</comment>
<organism evidence="5 6">
    <name type="scientific">Trichomalopsis sarcophagae</name>
    <dbReference type="NCBI Taxonomy" id="543379"/>
    <lineage>
        <taxon>Eukaryota</taxon>
        <taxon>Metazoa</taxon>
        <taxon>Ecdysozoa</taxon>
        <taxon>Arthropoda</taxon>
        <taxon>Hexapoda</taxon>
        <taxon>Insecta</taxon>
        <taxon>Pterygota</taxon>
        <taxon>Neoptera</taxon>
        <taxon>Endopterygota</taxon>
        <taxon>Hymenoptera</taxon>
        <taxon>Apocrita</taxon>
        <taxon>Proctotrupomorpha</taxon>
        <taxon>Chalcidoidea</taxon>
        <taxon>Pteromalidae</taxon>
        <taxon>Pteromalinae</taxon>
        <taxon>Trichomalopsis</taxon>
    </lineage>
</organism>
<reference evidence="5 6" key="1">
    <citation type="journal article" date="2017" name="Curr. Biol.">
        <title>The Evolution of Venom by Co-option of Single-Copy Genes.</title>
        <authorList>
            <person name="Martinson E.O."/>
            <person name="Mrinalini"/>
            <person name="Kelkar Y.D."/>
            <person name="Chang C.H."/>
            <person name="Werren J.H."/>
        </authorList>
    </citation>
    <scope>NUCLEOTIDE SEQUENCE [LARGE SCALE GENOMIC DNA]</scope>
    <source>
        <strain evidence="5 6">Alberta</strain>
        <tissue evidence="5">Whole body</tissue>
    </source>
</reference>